<dbReference type="CDD" id="cd13578">
    <property type="entry name" value="PBP2_Bug27"/>
    <property type="match status" value="1"/>
</dbReference>
<feature type="chain" id="PRO_5013303476" evidence="2">
    <location>
        <begin position="25"/>
        <end position="325"/>
    </location>
</feature>
<dbReference type="Gene3D" id="3.40.190.150">
    <property type="entry name" value="Bordetella uptake gene, domain 1"/>
    <property type="match status" value="1"/>
</dbReference>
<dbReference type="PANTHER" id="PTHR42928:SF5">
    <property type="entry name" value="BLR1237 PROTEIN"/>
    <property type="match status" value="1"/>
</dbReference>
<dbReference type="Proteomes" id="UP000194440">
    <property type="component" value="Chromosome"/>
</dbReference>
<gene>
    <name evidence="3" type="ORF">CBP36_18130</name>
</gene>
<dbReference type="OrthoDB" id="8678477at2"/>
<dbReference type="PIRSF" id="PIRSF017082">
    <property type="entry name" value="YflP"/>
    <property type="match status" value="1"/>
</dbReference>
<feature type="signal peptide" evidence="2">
    <location>
        <begin position="1"/>
        <end position="24"/>
    </location>
</feature>
<protein>
    <submittedName>
        <fullName evidence="3">ABC transporter substrate-binding protein</fullName>
    </submittedName>
</protein>
<evidence type="ECO:0000256" key="1">
    <source>
        <dbReference type="ARBA" id="ARBA00006987"/>
    </source>
</evidence>
<keyword evidence="2" id="KW-0732">Signal</keyword>
<proteinExistence type="inferred from homology"/>
<evidence type="ECO:0000256" key="2">
    <source>
        <dbReference type="SAM" id="SignalP"/>
    </source>
</evidence>
<dbReference type="KEGG" id="acip:CBP36_18130"/>
<dbReference type="InterPro" id="IPR005064">
    <property type="entry name" value="BUG"/>
</dbReference>
<dbReference type="KEGG" id="acis:CBP35_00780"/>
<organism evidence="3 4">
    <name type="scientific">Acidovorax carolinensis</name>
    <dbReference type="NCBI Taxonomy" id="553814"/>
    <lineage>
        <taxon>Bacteria</taxon>
        <taxon>Pseudomonadati</taxon>
        <taxon>Pseudomonadota</taxon>
        <taxon>Betaproteobacteria</taxon>
        <taxon>Burkholderiales</taxon>
        <taxon>Comamonadaceae</taxon>
        <taxon>Acidovorax</taxon>
    </lineage>
</organism>
<name>A0A240UHD6_9BURK</name>
<dbReference type="Pfam" id="PF03401">
    <property type="entry name" value="TctC"/>
    <property type="match status" value="1"/>
</dbReference>
<keyword evidence="4" id="KW-1185">Reference proteome</keyword>
<dbReference type="PANTHER" id="PTHR42928">
    <property type="entry name" value="TRICARBOXYLATE-BINDING PROTEIN"/>
    <property type="match status" value="1"/>
</dbReference>
<evidence type="ECO:0000313" key="3">
    <source>
        <dbReference type="EMBL" id="ART60483.1"/>
    </source>
</evidence>
<dbReference type="Gene3D" id="3.40.190.10">
    <property type="entry name" value="Periplasmic binding protein-like II"/>
    <property type="match status" value="1"/>
</dbReference>
<dbReference type="EMBL" id="CP021366">
    <property type="protein sequence ID" value="ART60483.1"/>
    <property type="molecule type" value="Genomic_DNA"/>
</dbReference>
<dbReference type="RefSeq" id="WP_086928407.1">
    <property type="nucleotide sequence ID" value="NZ_CP021362.1"/>
</dbReference>
<dbReference type="InterPro" id="IPR042100">
    <property type="entry name" value="Bug_dom1"/>
</dbReference>
<dbReference type="AlphaFoldDB" id="A0A240UHD6"/>
<evidence type="ECO:0000313" key="4">
    <source>
        <dbReference type="Proteomes" id="UP000194440"/>
    </source>
</evidence>
<sequence>MLHRRVVLSVAAGLALGFASLAHAAWPEKPIKLIVPFPTGQATDIFARALAEQLGQRLGQNVVVENKAGAGSNIGSEFVVRSAPDGYTLLVAGSAMAVNQTLYKKVSFDPTKDLVGISLIAKVPLIFLATPGSGITSMKQLVEQARKSPGRLNYASAGIGGTQHLSGEMMKSRAGVFITHIPYRGSGPAQADFLGEQVPLMVDSVTAALPHIQSKRAVPLAVTSAQRSSQLPDVPTVRESGVPEFKDFEAVGWLGLMAPKGTPPEITQRLNREVVDLLRGEPLARFIRDRGSEPAPTTGAEFDRFIASEIKQWGAAVKASGASVD</sequence>
<reference evidence="3" key="1">
    <citation type="submission" date="2017-05" db="EMBL/GenBank/DDBJ databases">
        <title>Polyphasic characterization of four soil-derived phenanthrene-degrading Acidovorax strains and proposal of Acidovorax phenanthrenivorans sp. nov.</title>
        <authorList>
            <person name="Singleton D."/>
            <person name="Lee J."/>
            <person name="Dickey A.N."/>
            <person name="Stroud A."/>
            <person name="Scholl E.H."/>
            <person name="Wright F.A."/>
            <person name="Aitken M.D."/>
        </authorList>
    </citation>
    <scope>NUCLEOTIDE SEQUENCE</scope>
    <source>
        <strain evidence="3">P4</strain>
    </source>
</reference>
<dbReference type="SUPFAM" id="SSF53850">
    <property type="entry name" value="Periplasmic binding protein-like II"/>
    <property type="match status" value="1"/>
</dbReference>
<accession>A0A240UHD6</accession>
<comment type="similarity">
    <text evidence="1">Belongs to the UPF0065 (bug) family.</text>
</comment>